<dbReference type="Proteomes" id="UP000584642">
    <property type="component" value="Unassembled WGS sequence"/>
</dbReference>
<organism evidence="2 3">
    <name type="scientific">Azospirillum oleiclasticum</name>
    <dbReference type="NCBI Taxonomy" id="2735135"/>
    <lineage>
        <taxon>Bacteria</taxon>
        <taxon>Pseudomonadati</taxon>
        <taxon>Pseudomonadota</taxon>
        <taxon>Alphaproteobacteria</taxon>
        <taxon>Rhodospirillales</taxon>
        <taxon>Azospirillaceae</taxon>
        <taxon>Azospirillum</taxon>
    </lineage>
</organism>
<keyword evidence="3" id="KW-1185">Reference proteome</keyword>
<evidence type="ECO:0000313" key="2">
    <source>
        <dbReference type="EMBL" id="NYZ18513.1"/>
    </source>
</evidence>
<proteinExistence type="predicted"/>
<evidence type="ECO:0000256" key="1">
    <source>
        <dbReference type="SAM" id="MobiDB-lite"/>
    </source>
</evidence>
<feature type="compositionally biased region" description="Gly residues" evidence="1">
    <location>
        <begin position="1"/>
        <end position="10"/>
    </location>
</feature>
<gene>
    <name evidence="2" type="ORF">HND93_02210</name>
</gene>
<sequence>MGVGSIGGTGFSPYTSALGSGPTSAPQTDEAESTRQAEEETRRRQEATTTQPTSGGNTTATRGQNLNIVV</sequence>
<comment type="caution">
    <text evidence="2">The sequence shown here is derived from an EMBL/GenBank/DDBJ whole genome shotgun (WGS) entry which is preliminary data.</text>
</comment>
<dbReference type="EMBL" id="JABFDB010000001">
    <property type="protein sequence ID" value="NYZ18513.1"/>
    <property type="molecule type" value="Genomic_DNA"/>
</dbReference>
<dbReference type="RefSeq" id="WP_180280251.1">
    <property type="nucleotide sequence ID" value="NZ_JABFDB010000001.1"/>
</dbReference>
<accession>A0ABX2T5T6</accession>
<feature type="region of interest" description="Disordered" evidence="1">
    <location>
        <begin position="1"/>
        <end position="70"/>
    </location>
</feature>
<protein>
    <submittedName>
        <fullName evidence="2">Uncharacterized protein</fullName>
    </submittedName>
</protein>
<feature type="compositionally biased region" description="Basic and acidic residues" evidence="1">
    <location>
        <begin position="32"/>
        <end position="46"/>
    </location>
</feature>
<feature type="compositionally biased region" description="Polar residues" evidence="1">
    <location>
        <begin position="12"/>
        <end position="27"/>
    </location>
</feature>
<evidence type="ECO:0000313" key="3">
    <source>
        <dbReference type="Proteomes" id="UP000584642"/>
    </source>
</evidence>
<reference evidence="2 3" key="1">
    <citation type="submission" date="2020-05" db="EMBL/GenBank/DDBJ databases">
        <title>Azospirillum oleiclasticum sp. nov, a nitrogen-fixing and heavy crude oil-emulsifying bacterium isolated from the crude oil of Yumen Oilfield.</title>
        <authorList>
            <person name="Wu D."/>
            <person name="Cai M."/>
            <person name="Zhang X."/>
        </authorList>
    </citation>
    <scope>NUCLEOTIDE SEQUENCE [LARGE SCALE GENOMIC DNA]</scope>
    <source>
        <strain evidence="2 3">ROY-1-1-2</strain>
    </source>
</reference>
<name>A0ABX2T5T6_9PROT</name>
<feature type="compositionally biased region" description="Low complexity" evidence="1">
    <location>
        <begin position="47"/>
        <end position="61"/>
    </location>
</feature>